<reference evidence="2 3" key="1">
    <citation type="journal article" date="2016" name="Genome Biol. Evol.">
        <title>Divergent and convergent evolution of fungal pathogenicity.</title>
        <authorList>
            <person name="Shang Y."/>
            <person name="Xiao G."/>
            <person name="Zheng P."/>
            <person name="Cen K."/>
            <person name="Zhan S."/>
            <person name="Wang C."/>
        </authorList>
    </citation>
    <scope>NUCLEOTIDE SEQUENCE [LARGE SCALE GENOMIC DNA]</scope>
    <source>
        <strain evidence="2 3">RCEF 4871</strain>
    </source>
</reference>
<keyword evidence="3" id="KW-1185">Reference proteome</keyword>
<organism evidence="2 3">
    <name type="scientific">Metarhizium rileyi (strain RCEF 4871)</name>
    <name type="common">Nomuraea rileyi</name>
    <dbReference type="NCBI Taxonomy" id="1649241"/>
    <lineage>
        <taxon>Eukaryota</taxon>
        <taxon>Fungi</taxon>
        <taxon>Dikarya</taxon>
        <taxon>Ascomycota</taxon>
        <taxon>Pezizomycotina</taxon>
        <taxon>Sordariomycetes</taxon>
        <taxon>Hypocreomycetidae</taxon>
        <taxon>Hypocreales</taxon>
        <taxon>Clavicipitaceae</taxon>
        <taxon>Metarhizium</taxon>
    </lineage>
</organism>
<name>A0A166W9Z4_METRR</name>
<accession>A0A166W9Z4</accession>
<dbReference type="Gene3D" id="3.90.1200.10">
    <property type="match status" value="1"/>
</dbReference>
<evidence type="ECO:0000259" key="1">
    <source>
        <dbReference type="Pfam" id="PF01636"/>
    </source>
</evidence>
<dbReference type="AlphaFoldDB" id="A0A166W9Z4"/>
<comment type="caution">
    <text evidence="2">The sequence shown here is derived from an EMBL/GenBank/DDBJ whole genome shotgun (WGS) entry which is preliminary data.</text>
</comment>
<evidence type="ECO:0000313" key="2">
    <source>
        <dbReference type="EMBL" id="OAA34501.1"/>
    </source>
</evidence>
<evidence type="ECO:0000313" key="3">
    <source>
        <dbReference type="Proteomes" id="UP000243498"/>
    </source>
</evidence>
<dbReference type="InterPro" id="IPR002575">
    <property type="entry name" value="Aminoglycoside_PTrfase"/>
</dbReference>
<dbReference type="InterPro" id="IPR011009">
    <property type="entry name" value="Kinase-like_dom_sf"/>
</dbReference>
<dbReference type="Pfam" id="PF01636">
    <property type="entry name" value="APH"/>
    <property type="match status" value="1"/>
</dbReference>
<dbReference type="SUPFAM" id="SSF56112">
    <property type="entry name" value="Protein kinase-like (PK-like)"/>
    <property type="match status" value="1"/>
</dbReference>
<proteinExistence type="predicted"/>
<protein>
    <submittedName>
        <fullName evidence="2">Aminoglycoside phosphotransferase</fullName>
    </submittedName>
</protein>
<gene>
    <name evidence="2" type="ORF">NOR_08446</name>
</gene>
<sequence>MTKTGGRSERWPHNQDRDWGPPVFTHGDLNRFNILVRGDQVVGIIDWEFEGTSAWIGNKTRKAWQDIATQVPRTRNWGYGIYTAEMVGVIPAGNESVSKILLTAFYLPSHSLQLELRRRDIGAFTTASSLSTPSSVYRVGFGCDKAPTST</sequence>
<feature type="domain" description="Aminoglycoside phosphotransferase" evidence="1">
    <location>
        <begin position="19"/>
        <end position="49"/>
    </location>
</feature>
<dbReference type="STRING" id="1081105.A0A166W9Z4"/>
<dbReference type="Proteomes" id="UP000243498">
    <property type="component" value="Unassembled WGS sequence"/>
</dbReference>
<dbReference type="OrthoDB" id="2906425at2759"/>
<dbReference type="EMBL" id="AZHC01000052">
    <property type="protein sequence ID" value="OAA34501.1"/>
    <property type="molecule type" value="Genomic_DNA"/>
</dbReference>